<dbReference type="GO" id="GO:0046872">
    <property type="term" value="F:metal ion binding"/>
    <property type="evidence" value="ECO:0007669"/>
    <property type="project" value="UniProtKB-KW"/>
</dbReference>
<evidence type="ECO:0000256" key="10">
    <source>
        <dbReference type="ARBA" id="ARBA00022840"/>
    </source>
</evidence>
<dbReference type="GO" id="GO:0006281">
    <property type="term" value="P:DNA repair"/>
    <property type="evidence" value="ECO:0007669"/>
    <property type="project" value="UniProtKB-KW"/>
</dbReference>
<dbReference type="Proteomes" id="UP000005413">
    <property type="component" value="Unassembled WGS sequence"/>
</dbReference>
<protein>
    <recommendedName>
        <fullName evidence="16">DNA helicase RecQ</fullName>
        <ecNumber evidence="16">5.6.2.4</ecNumber>
    </recommendedName>
</protein>
<dbReference type="GO" id="GO:0009432">
    <property type="term" value="P:SOS response"/>
    <property type="evidence" value="ECO:0007669"/>
    <property type="project" value="UniProtKB-UniRule"/>
</dbReference>
<keyword evidence="7" id="KW-0378">Hydrolase</keyword>
<dbReference type="InterPro" id="IPR006293">
    <property type="entry name" value="DNA_helicase_ATP-dep_RecQ_bac"/>
</dbReference>
<dbReference type="SUPFAM" id="SSF52540">
    <property type="entry name" value="P-loop containing nucleoside triphosphate hydrolases"/>
    <property type="match status" value="1"/>
</dbReference>
<dbReference type="GO" id="GO:0030894">
    <property type="term" value="C:replisome"/>
    <property type="evidence" value="ECO:0007669"/>
    <property type="project" value="TreeGrafter"/>
</dbReference>
<keyword evidence="21" id="KW-1185">Reference proteome</keyword>
<comment type="cofactor">
    <cofactor evidence="2">
        <name>Zn(2+)</name>
        <dbReference type="ChEBI" id="CHEBI:29105"/>
    </cofactor>
</comment>
<keyword evidence="6" id="KW-0227">DNA damage</keyword>
<dbReference type="PANTHER" id="PTHR13710:SF105">
    <property type="entry name" value="ATP-DEPENDENT DNA HELICASE Q1"/>
    <property type="match status" value="1"/>
</dbReference>
<reference evidence="20 21" key="1">
    <citation type="journal article" date="2012" name="BMC Genomics">
        <title>Comparative genomic analysis of the genus Staphylococcus including Staphylococcus aureus and its newly described sister species Staphylococcus simiae.</title>
        <authorList>
            <person name="Suzuki H."/>
            <person name="Lefebure T."/>
            <person name="Pavinski Bitar P."/>
            <person name="Stanhope M.J."/>
        </authorList>
    </citation>
    <scope>NUCLEOTIDE SEQUENCE [LARGE SCALE GENOMIC DNA]</scope>
    <source>
        <strain evidence="20 21">CCM 7213</strain>
    </source>
</reference>
<dbReference type="GO" id="GO:0006310">
    <property type="term" value="P:DNA recombination"/>
    <property type="evidence" value="ECO:0007669"/>
    <property type="project" value="UniProtKB-UniRule"/>
</dbReference>
<keyword evidence="8 20" id="KW-0347">Helicase</keyword>
<evidence type="ECO:0000256" key="15">
    <source>
        <dbReference type="ARBA" id="ARBA00034617"/>
    </source>
</evidence>
<dbReference type="Pfam" id="PF00570">
    <property type="entry name" value="HRDC"/>
    <property type="match status" value="1"/>
</dbReference>
<dbReference type="InterPro" id="IPR011545">
    <property type="entry name" value="DEAD/DEAH_box_helicase_dom"/>
</dbReference>
<dbReference type="CDD" id="cd17920">
    <property type="entry name" value="DEXHc_RecQ"/>
    <property type="match status" value="1"/>
</dbReference>
<evidence type="ECO:0000256" key="14">
    <source>
        <dbReference type="ARBA" id="ARBA00023235"/>
    </source>
</evidence>
<evidence type="ECO:0000256" key="4">
    <source>
        <dbReference type="ARBA" id="ARBA00022723"/>
    </source>
</evidence>
<dbReference type="GO" id="GO:0003677">
    <property type="term" value="F:DNA binding"/>
    <property type="evidence" value="ECO:0007669"/>
    <property type="project" value="UniProtKB-KW"/>
</dbReference>
<dbReference type="SUPFAM" id="SSF46785">
    <property type="entry name" value="Winged helix' DNA-binding domain"/>
    <property type="match status" value="1"/>
</dbReference>
<evidence type="ECO:0000259" key="19">
    <source>
        <dbReference type="PROSITE" id="PS51194"/>
    </source>
</evidence>
<dbReference type="GO" id="GO:0006260">
    <property type="term" value="P:DNA replication"/>
    <property type="evidence" value="ECO:0007669"/>
    <property type="project" value="InterPro"/>
</dbReference>
<dbReference type="Pfam" id="PF00270">
    <property type="entry name" value="DEAD"/>
    <property type="match status" value="1"/>
</dbReference>
<dbReference type="GO" id="GO:0043590">
    <property type="term" value="C:bacterial nucleoid"/>
    <property type="evidence" value="ECO:0007669"/>
    <property type="project" value="TreeGrafter"/>
</dbReference>
<evidence type="ECO:0000256" key="12">
    <source>
        <dbReference type="ARBA" id="ARBA00023172"/>
    </source>
</evidence>
<dbReference type="GO" id="GO:0005737">
    <property type="term" value="C:cytoplasm"/>
    <property type="evidence" value="ECO:0007669"/>
    <property type="project" value="TreeGrafter"/>
</dbReference>
<dbReference type="GO" id="GO:0005524">
    <property type="term" value="F:ATP binding"/>
    <property type="evidence" value="ECO:0007669"/>
    <property type="project" value="UniProtKB-KW"/>
</dbReference>
<dbReference type="RefSeq" id="WP_002462130.1">
    <property type="nucleotide sequence ID" value="NZ_AEUN01000046.1"/>
</dbReference>
<keyword evidence="9" id="KW-0862">Zinc</keyword>
<dbReference type="SMART" id="SM00490">
    <property type="entry name" value="HELICc"/>
    <property type="match status" value="1"/>
</dbReference>
<dbReference type="InterPro" id="IPR010997">
    <property type="entry name" value="HRDC-like_sf"/>
</dbReference>
<evidence type="ECO:0000256" key="6">
    <source>
        <dbReference type="ARBA" id="ARBA00022763"/>
    </source>
</evidence>
<feature type="domain" description="Helicase ATP-binding" evidence="18">
    <location>
        <begin position="22"/>
        <end position="191"/>
    </location>
</feature>
<dbReference type="InterPro" id="IPR002121">
    <property type="entry name" value="HRDC_dom"/>
</dbReference>
<proteinExistence type="inferred from homology"/>
<feature type="domain" description="HRDC" evidence="17">
    <location>
        <begin position="515"/>
        <end position="592"/>
    </location>
</feature>
<dbReference type="InterPro" id="IPR027417">
    <property type="entry name" value="P-loop_NTPase"/>
</dbReference>
<dbReference type="Pfam" id="PF09382">
    <property type="entry name" value="RQC"/>
    <property type="match status" value="1"/>
</dbReference>
<dbReference type="InterPro" id="IPR018982">
    <property type="entry name" value="RQC_domain"/>
</dbReference>
<accession>G5JGA2</accession>
<comment type="similarity">
    <text evidence="3">Belongs to the helicase family. RecQ subfamily.</text>
</comment>
<dbReference type="InterPro" id="IPR036388">
    <property type="entry name" value="WH-like_DNA-bd_sf"/>
</dbReference>
<evidence type="ECO:0000256" key="1">
    <source>
        <dbReference type="ARBA" id="ARBA00001946"/>
    </source>
</evidence>
<dbReference type="InterPro" id="IPR044876">
    <property type="entry name" value="HRDC_dom_sf"/>
</dbReference>
<evidence type="ECO:0000259" key="18">
    <source>
        <dbReference type="PROSITE" id="PS51192"/>
    </source>
</evidence>
<dbReference type="SMART" id="SM00341">
    <property type="entry name" value="HRDC"/>
    <property type="match status" value="1"/>
</dbReference>
<dbReference type="PROSITE" id="PS51194">
    <property type="entry name" value="HELICASE_CTER"/>
    <property type="match status" value="1"/>
</dbReference>
<dbReference type="Pfam" id="PF16124">
    <property type="entry name" value="RecQ_Zn_bind"/>
    <property type="match status" value="1"/>
</dbReference>
<dbReference type="GO" id="GO:0043138">
    <property type="term" value="F:3'-5' DNA helicase activity"/>
    <property type="evidence" value="ECO:0007669"/>
    <property type="project" value="UniProtKB-EC"/>
</dbReference>
<dbReference type="SMART" id="SM00487">
    <property type="entry name" value="DEXDc"/>
    <property type="match status" value="1"/>
</dbReference>
<evidence type="ECO:0000256" key="9">
    <source>
        <dbReference type="ARBA" id="ARBA00022833"/>
    </source>
</evidence>
<dbReference type="InterPro" id="IPR001650">
    <property type="entry name" value="Helicase_C-like"/>
</dbReference>
<dbReference type="FunFam" id="3.40.50.300:FF:002198">
    <property type="entry name" value="ATP-dependent DNA helicase RecQ"/>
    <property type="match status" value="1"/>
</dbReference>
<dbReference type="GO" id="GO:0009378">
    <property type="term" value="F:four-way junction helicase activity"/>
    <property type="evidence" value="ECO:0007669"/>
    <property type="project" value="TreeGrafter"/>
</dbReference>
<dbReference type="InterPro" id="IPR036390">
    <property type="entry name" value="WH_DNA-bd_sf"/>
</dbReference>
<dbReference type="Gene3D" id="1.10.10.10">
    <property type="entry name" value="Winged helix-like DNA-binding domain superfamily/Winged helix DNA-binding domain"/>
    <property type="match status" value="1"/>
</dbReference>
<feature type="domain" description="Helicase C-terminal" evidence="19">
    <location>
        <begin position="211"/>
        <end position="362"/>
    </location>
</feature>
<dbReference type="NCBIfam" id="TIGR00614">
    <property type="entry name" value="recQ_fam"/>
    <property type="match status" value="1"/>
</dbReference>
<dbReference type="CDD" id="cd18794">
    <property type="entry name" value="SF2_C_RecQ"/>
    <property type="match status" value="1"/>
</dbReference>
<dbReference type="PATRIC" id="fig|911238.3.peg.414"/>
<evidence type="ECO:0000256" key="16">
    <source>
        <dbReference type="NCBIfam" id="TIGR01389"/>
    </source>
</evidence>
<keyword evidence="11" id="KW-0238">DNA-binding</keyword>
<evidence type="ECO:0000256" key="5">
    <source>
        <dbReference type="ARBA" id="ARBA00022741"/>
    </source>
</evidence>
<evidence type="ECO:0000256" key="8">
    <source>
        <dbReference type="ARBA" id="ARBA00022806"/>
    </source>
</evidence>
<comment type="catalytic activity">
    <reaction evidence="15">
        <text>Couples ATP hydrolysis with the unwinding of duplex DNA by translocating in the 3'-5' direction.</text>
        <dbReference type="EC" id="5.6.2.4"/>
    </reaction>
</comment>
<comment type="cofactor">
    <cofactor evidence="1">
        <name>Mg(2+)</name>
        <dbReference type="ChEBI" id="CHEBI:18420"/>
    </cofactor>
</comment>
<dbReference type="PROSITE" id="PS51192">
    <property type="entry name" value="HELICASE_ATP_BIND_1"/>
    <property type="match status" value="1"/>
</dbReference>
<evidence type="ECO:0000259" key="17">
    <source>
        <dbReference type="PROSITE" id="PS50967"/>
    </source>
</evidence>
<evidence type="ECO:0000256" key="13">
    <source>
        <dbReference type="ARBA" id="ARBA00023204"/>
    </source>
</evidence>
<dbReference type="Gene3D" id="3.40.50.300">
    <property type="entry name" value="P-loop containing nucleotide triphosphate hydrolases"/>
    <property type="match status" value="2"/>
</dbReference>
<dbReference type="OrthoDB" id="9763310at2"/>
<keyword evidence="14" id="KW-0413">Isomerase</keyword>
<dbReference type="InterPro" id="IPR004589">
    <property type="entry name" value="DNA_helicase_ATP-dep_RecQ"/>
</dbReference>
<dbReference type="EC" id="5.6.2.4" evidence="16"/>
<comment type="caution">
    <text evidence="20">The sequence shown here is derived from an EMBL/GenBank/DDBJ whole genome shotgun (WGS) entry which is preliminary data.</text>
</comment>
<dbReference type="InterPro" id="IPR032284">
    <property type="entry name" value="RecQ_Zn-bd"/>
</dbReference>
<evidence type="ECO:0000313" key="20">
    <source>
        <dbReference type="EMBL" id="EHJ08788.1"/>
    </source>
</evidence>
<dbReference type="Pfam" id="PF00271">
    <property type="entry name" value="Helicase_C"/>
    <property type="match status" value="1"/>
</dbReference>
<keyword evidence="13" id="KW-0234">DNA repair</keyword>
<dbReference type="GO" id="GO:0016787">
    <property type="term" value="F:hydrolase activity"/>
    <property type="evidence" value="ECO:0007669"/>
    <property type="project" value="UniProtKB-KW"/>
</dbReference>
<evidence type="ECO:0000256" key="7">
    <source>
        <dbReference type="ARBA" id="ARBA00022801"/>
    </source>
</evidence>
<keyword evidence="5" id="KW-0547">Nucleotide-binding</keyword>
<keyword evidence="4" id="KW-0479">Metal-binding</keyword>
<sequence>MQQTLSHYFGYDQFRPGQEEIITRVINHQNVLGVLPTGGGKSICYQVPGLMLGGTTIVISPLISLMKDQVDQLKAMGINAAYLNSSLTQKEQQRIENELQQGTIQFLYVAPERFENRFFVNLLSHINIHLIAFDEAHCISKWGHDFRPSYQNVITKVFTLPQDFTIVALTATATTEVQQDIRQKLNISLDNEIKTSTKRHNLIFKVNPTYQRQKFVLDYVQQHRDEAGIVYCSTRKQVEELQEALQNQNIKSSIYHAGLSNKEREQAQNDFVYDRVKVVIATNAFGMGIDKSNVRFVIHYNMPGDIESYYQEAGRAGRDGLKSECILLFSERDIQLHEYFITISQADDDYKDKMGEKLTKMIQYTKTKKCLEATIVHYFEPNEKLAECQQCSNCVQENKTYNMTQEAKMIISCIARMKQQENYSVIIQVLRGEITDYIKFSHYDQLTTHGLMKDYTTSELSHLIDELRFKGFLNEKDEILLCDTSIKQLLNNEVEIFTTPFKQKTTETVYINTVEGVDRALYSQLLEVRQSLSDKLAIAPVSIFSDSTLEQFAKRKPETKQEMITIEGVGSYKLKHYCPAFLETIQNYKAIV</sequence>
<evidence type="ECO:0000256" key="2">
    <source>
        <dbReference type="ARBA" id="ARBA00001947"/>
    </source>
</evidence>
<evidence type="ECO:0000313" key="21">
    <source>
        <dbReference type="Proteomes" id="UP000005413"/>
    </source>
</evidence>
<dbReference type="PROSITE" id="PS50967">
    <property type="entry name" value="HRDC"/>
    <property type="match status" value="1"/>
</dbReference>
<dbReference type="AlphaFoldDB" id="G5JGA2"/>
<keyword evidence="12" id="KW-0233">DNA recombination</keyword>
<evidence type="ECO:0000256" key="11">
    <source>
        <dbReference type="ARBA" id="ARBA00023125"/>
    </source>
</evidence>
<evidence type="ECO:0000256" key="3">
    <source>
        <dbReference type="ARBA" id="ARBA00005446"/>
    </source>
</evidence>
<dbReference type="NCBIfam" id="TIGR01389">
    <property type="entry name" value="recQ"/>
    <property type="match status" value="1"/>
</dbReference>
<gene>
    <name evidence="20" type="ORF">SS7213T_02233</name>
</gene>
<dbReference type="SUPFAM" id="SSF47819">
    <property type="entry name" value="HRDC-like"/>
    <property type="match status" value="1"/>
</dbReference>
<dbReference type="InterPro" id="IPR014001">
    <property type="entry name" value="Helicase_ATP-bd"/>
</dbReference>
<keyword evidence="10" id="KW-0067">ATP-binding</keyword>
<dbReference type="FunFam" id="3.40.50.300:FF:000296">
    <property type="entry name" value="ATP-dependent DNA helicase RecQ"/>
    <property type="match status" value="1"/>
</dbReference>
<organism evidence="20 21">
    <name type="scientific">Staphylococcus simiae CCM 7213 = CCUG 51256</name>
    <dbReference type="NCBI Taxonomy" id="911238"/>
    <lineage>
        <taxon>Bacteria</taxon>
        <taxon>Bacillati</taxon>
        <taxon>Bacillota</taxon>
        <taxon>Bacilli</taxon>
        <taxon>Bacillales</taxon>
        <taxon>Staphylococcaceae</taxon>
        <taxon>Staphylococcus</taxon>
    </lineage>
</organism>
<name>G5JGA2_9STAP</name>
<dbReference type="SMART" id="SM00956">
    <property type="entry name" value="RQC"/>
    <property type="match status" value="1"/>
</dbReference>
<dbReference type="PANTHER" id="PTHR13710">
    <property type="entry name" value="DNA HELICASE RECQ FAMILY MEMBER"/>
    <property type="match status" value="1"/>
</dbReference>
<dbReference type="Gene3D" id="1.10.150.80">
    <property type="entry name" value="HRDC domain"/>
    <property type="match status" value="1"/>
</dbReference>
<dbReference type="EMBL" id="AEUN01000046">
    <property type="protein sequence ID" value="EHJ08788.1"/>
    <property type="molecule type" value="Genomic_DNA"/>
</dbReference>